<dbReference type="Proteomes" id="UP000216605">
    <property type="component" value="Unassembled WGS sequence"/>
</dbReference>
<name>A0A255Z460_9FLAO</name>
<dbReference type="AlphaFoldDB" id="A0A255Z460"/>
<keyword evidence="2" id="KW-1185">Reference proteome</keyword>
<accession>A0A255Z460</accession>
<sequence>MFFSSIYNPILAPIKATKFRVWDDYYAIVDWVVNEHKIKGVAKMGIVHRQDAGWTGVHGWTNGSKVFREVSDLKEVQSFLVQGEHEGEFYSGFSQTETTNKTKFYRINEEYIVTNCPPLIEVL</sequence>
<evidence type="ECO:0000313" key="2">
    <source>
        <dbReference type="Proteomes" id="UP000216605"/>
    </source>
</evidence>
<dbReference type="RefSeq" id="WP_094415422.1">
    <property type="nucleotide sequence ID" value="NZ_NOXV01000281.1"/>
</dbReference>
<protein>
    <submittedName>
        <fullName evidence="1">Uncharacterized protein</fullName>
    </submittedName>
</protein>
<proteinExistence type="predicted"/>
<reference evidence="1 2" key="1">
    <citation type="submission" date="2017-07" db="EMBL/GenBank/DDBJ databases">
        <title>Flavobacterium cyanobacteriorum sp. nov., isolated from cyanobacterial aggregates in a eutrophic lake.</title>
        <authorList>
            <person name="Cai H."/>
        </authorList>
    </citation>
    <scope>NUCLEOTIDE SEQUENCE [LARGE SCALE GENOMIC DNA]</scope>
    <source>
        <strain evidence="1 2">TH021</strain>
    </source>
</reference>
<organism evidence="1 2">
    <name type="scientific">Flavobacterium cyanobacteriorum</name>
    <dbReference type="NCBI Taxonomy" id="2022802"/>
    <lineage>
        <taxon>Bacteria</taxon>
        <taxon>Pseudomonadati</taxon>
        <taxon>Bacteroidota</taxon>
        <taxon>Flavobacteriia</taxon>
        <taxon>Flavobacteriales</taxon>
        <taxon>Flavobacteriaceae</taxon>
        <taxon>Flavobacterium</taxon>
    </lineage>
</organism>
<comment type="caution">
    <text evidence="1">The sequence shown here is derived from an EMBL/GenBank/DDBJ whole genome shotgun (WGS) entry which is preliminary data.</text>
</comment>
<dbReference type="OrthoDB" id="612868at2"/>
<dbReference type="EMBL" id="NOXV01000281">
    <property type="protein sequence ID" value="OYQ35675.1"/>
    <property type="molecule type" value="Genomic_DNA"/>
</dbReference>
<evidence type="ECO:0000313" key="1">
    <source>
        <dbReference type="EMBL" id="OYQ35675.1"/>
    </source>
</evidence>
<gene>
    <name evidence="1" type="ORF">CHU92_10705</name>
</gene>